<evidence type="ECO:0000313" key="1">
    <source>
        <dbReference type="EnsemblPlants" id="AUR62016984-RA:cds"/>
    </source>
</evidence>
<accession>A0A803LPV5</accession>
<organism evidence="1 2">
    <name type="scientific">Chenopodium quinoa</name>
    <name type="common">Quinoa</name>
    <dbReference type="NCBI Taxonomy" id="63459"/>
    <lineage>
        <taxon>Eukaryota</taxon>
        <taxon>Viridiplantae</taxon>
        <taxon>Streptophyta</taxon>
        <taxon>Embryophyta</taxon>
        <taxon>Tracheophyta</taxon>
        <taxon>Spermatophyta</taxon>
        <taxon>Magnoliopsida</taxon>
        <taxon>eudicotyledons</taxon>
        <taxon>Gunneridae</taxon>
        <taxon>Pentapetalae</taxon>
        <taxon>Caryophyllales</taxon>
        <taxon>Chenopodiaceae</taxon>
        <taxon>Chenopodioideae</taxon>
        <taxon>Atripliceae</taxon>
        <taxon>Chenopodium</taxon>
    </lineage>
</organism>
<evidence type="ECO:0000313" key="2">
    <source>
        <dbReference type="Proteomes" id="UP000596660"/>
    </source>
</evidence>
<dbReference type="Proteomes" id="UP000596660">
    <property type="component" value="Unplaced"/>
</dbReference>
<evidence type="ECO:0008006" key="3">
    <source>
        <dbReference type="Google" id="ProtNLM"/>
    </source>
</evidence>
<dbReference type="Gramene" id="AUR62016984-RA">
    <property type="protein sequence ID" value="AUR62016984-RA:cds"/>
    <property type="gene ID" value="AUR62016984"/>
</dbReference>
<keyword evidence="2" id="KW-1185">Reference proteome</keyword>
<proteinExistence type="predicted"/>
<protein>
    <recommendedName>
        <fullName evidence="3">RNase H type-1 domain-containing protein</fullName>
    </recommendedName>
</protein>
<dbReference type="EnsemblPlants" id="AUR62016984-RA">
    <property type="protein sequence ID" value="AUR62016984-RA:cds"/>
    <property type="gene ID" value="AUR62016984"/>
</dbReference>
<sequence length="90" mass="10182">MLETDCSNLFTYLKQGKQEMSSFGRIIVRDILNLLALCSFIDYSQLSRCGNVAAHKLAQNSRNYEDLRVWVEEYPSCISSAILLDISSLA</sequence>
<reference evidence="1" key="1">
    <citation type="journal article" date="2017" name="Nature">
        <title>The genome of Chenopodium quinoa.</title>
        <authorList>
            <person name="Jarvis D.E."/>
            <person name="Ho Y.S."/>
            <person name="Lightfoot D.J."/>
            <person name="Schmoeckel S.M."/>
            <person name="Li B."/>
            <person name="Borm T.J.A."/>
            <person name="Ohyanagi H."/>
            <person name="Mineta K."/>
            <person name="Michell C.T."/>
            <person name="Saber N."/>
            <person name="Kharbatia N.M."/>
            <person name="Rupper R.R."/>
            <person name="Sharp A.R."/>
            <person name="Dally N."/>
            <person name="Boughton B.A."/>
            <person name="Woo Y.H."/>
            <person name="Gao G."/>
            <person name="Schijlen E.G.W.M."/>
            <person name="Guo X."/>
            <person name="Momin A.A."/>
            <person name="Negrao S."/>
            <person name="Al-Babili S."/>
            <person name="Gehring C."/>
            <person name="Roessner U."/>
            <person name="Jung C."/>
            <person name="Murphy K."/>
            <person name="Arold S.T."/>
            <person name="Gojobori T."/>
            <person name="van der Linden C.G."/>
            <person name="van Loo E.N."/>
            <person name="Jellen E.N."/>
            <person name="Maughan P.J."/>
            <person name="Tester M."/>
        </authorList>
    </citation>
    <scope>NUCLEOTIDE SEQUENCE [LARGE SCALE GENOMIC DNA]</scope>
    <source>
        <strain evidence="1">cv. PI 614886</strain>
    </source>
</reference>
<name>A0A803LPV5_CHEQI</name>
<reference evidence="1" key="2">
    <citation type="submission" date="2021-03" db="UniProtKB">
        <authorList>
            <consortium name="EnsemblPlants"/>
        </authorList>
    </citation>
    <scope>IDENTIFICATION</scope>
</reference>
<dbReference type="AlphaFoldDB" id="A0A803LPV5"/>